<dbReference type="SUPFAM" id="SSF49464">
    <property type="entry name" value="Carboxypeptidase regulatory domain-like"/>
    <property type="match status" value="1"/>
</dbReference>
<evidence type="ECO:0000256" key="6">
    <source>
        <dbReference type="ARBA" id="ARBA00023237"/>
    </source>
</evidence>
<keyword evidence="3 7" id="KW-1134">Transmembrane beta strand</keyword>
<dbReference type="InterPro" id="IPR036942">
    <property type="entry name" value="Beta-barrel_TonB_sf"/>
</dbReference>
<comment type="subcellular location">
    <subcellularLocation>
        <location evidence="1 7">Cell outer membrane</location>
        <topology evidence="1 7">Multi-pass membrane protein</topology>
    </subcellularLocation>
</comment>
<comment type="similarity">
    <text evidence="7">Belongs to the TonB-dependent receptor family.</text>
</comment>
<evidence type="ECO:0000256" key="3">
    <source>
        <dbReference type="ARBA" id="ARBA00022452"/>
    </source>
</evidence>
<evidence type="ECO:0000256" key="8">
    <source>
        <dbReference type="SAM" id="SignalP"/>
    </source>
</evidence>
<dbReference type="Proteomes" id="UP000192393">
    <property type="component" value="Unassembled WGS sequence"/>
</dbReference>
<organism evidence="10 11">
    <name type="scientific">Moheibacter sediminis</name>
    <dbReference type="NCBI Taxonomy" id="1434700"/>
    <lineage>
        <taxon>Bacteria</taxon>
        <taxon>Pseudomonadati</taxon>
        <taxon>Bacteroidota</taxon>
        <taxon>Flavobacteriia</taxon>
        <taxon>Flavobacteriales</taxon>
        <taxon>Weeksellaceae</taxon>
        <taxon>Moheibacter</taxon>
    </lineage>
</organism>
<dbReference type="EMBL" id="FWXS01000006">
    <property type="protein sequence ID" value="SMC70951.1"/>
    <property type="molecule type" value="Genomic_DNA"/>
</dbReference>
<evidence type="ECO:0000256" key="4">
    <source>
        <dbReference type="ARBA" id="ARBA00022692"/>
    </source>
</evidence>
<dbReference type="Gene3D" id="2.170.130.10">
    <property type="entry name" value="TonB-dependent receptor, plug domain"/>
    <property type="match status" value="1"/>
</dbReference>
<evidence type="ECO:0000256" key="2">
    <source>
        <dbReference type="ARBA" id="ARBA00022448"/>
    </source>
</evidence>
<dbReference type="NCBIfam" id="TIGR04057">
    <property type="entry name" value="SusC_RagA_signa"/>
    <property type="match status" value="1"/>
</dbReference>
<evidence type="ECO:0000259" key="9">
    <source>
        <dbReference type="Pfam" id="PF07715"/>
    </source>
</evidence>
<name>A0A1W2BDS0_9FLAO</name>
<dbReference type="STRING" id="1434700.SAMN06296427_10685"/>
<keyword evidence="4 7" id="KW-0812">Transmembrane</keyword>
<keyword evidence="8" id="KW-0732">Signal</keyword>
<dbReference type="InterPro" id="IPR008969">
    <property type="entry name" value="CarboxyPept-like_regulatory"/>
</dbReference>
<feature type="domain" description="TonB-dependent receptor plug" evidence="9">
    <location>
        <begin position="117"/>
        <end position="230"/>
    </location>
</feature>
<keyword evidence="11" id="KW-1185">Reference proteome</keyword>
<sequence length="1012" mass="111498">MRTKFAFLSALFLLLVGQVVFAQVTGIVQDGDGFPLSDAEVTVRGGDASAITNEKGAFSIDAKVGDVLVVADLFGTTKEFNVSKNNLGVLKLGEALVLTEVTLVGGVKLDAAQRIGANTVVGRQDFELAPVSSVDEVLNGRVAGLSFSTNSGHPGGTNLITIRGVGSFVGTPNPLYVIDGVVVGKGQDAASIMESFNPLSSIDPNSIENIAVLKDASATALYGARGANGVIVVTTKRGKYNQKTRFNLSSDFGIQNIAFDDQKWMTSEEFIKWGGLTLFNANPGNFESMQAAVDQFSSDRGWDGTTNTDWLDAVTRNNASVKTYNFSATGGSENTSFRIGGAYTENRPLLVNSKFDRFSSNLAVDHKVSDKFKLGGNVNFTHISTTGIDDGGAFRNPFLTVWTIAPIYPVYNESGDYNQDLGAQSDYNPVGLQNVDEMSANIKTFVSSINAEFQFAKNFYAYSMFGTQYQIIDELQFWSKQMGDGLNYGGNVVKSNTQTFDWNWNNSISYRNVINEKHDVQAFVGVEYQEHKYFNLGAQAWQLVRDIPWITFGSQDQDQILPGFDDFLEWKQYSYFARGNYIYDSKYTLSATVRNDNNSTLGNDKSGWFWSVGAGWDVAKEKFMPSFLGELTLRASYGEIGNVPYADGWGSIYNQYTLVGAAGYGGQPSLDLIRIGDPTLIWETAEQLNLGLDFRLASNVFGASVDVYNKTTSSAIYNASIANTTYPGTSQRNIGEIINKGVEVAFDARPINKEFKWILNGNFSYNKGTVGNMLNPDEIQVSSLRGIQEGRLFAEYYMRGWAGVDPLTGAGLYFTDETETETTTDRASASPYFQGTTPFPMYMAGLKTEFIYKGFSLSAFFTGQFEFSVMNRWQNYVTNDGEYNTYNQTTDVLYDSWTPENPNASNPIQIAGNSSQSNLFSTRHLRDGDHIRLKEAKVAYSFGELFKRSTGVDNLTVYVKGTNLWLWVFDEDLNFDPESNTNAFGGGWQGKGQFDYTAPIMRTISLGVSIDF</sequence>
<protein>
    <submittedName>
        <fullName evidence="10">TonB-linked outer membrane protein, SusC/RagA family</fullName>
    </submittedName>
</protein>
<evidence type="ECO:0000313" key="10">
    <source>
        <dbReference type="EMBL" id="SMC70951.1"/>
    </source>
</evidence>
<accession>A0A1W2BDS0</accession>
<keyword evidence="6 7" id="KW-0998">Cell outer membrane</keyword>
<dbReference type="Gene3D" id="2.40.170.20">
    <property type="entry name" value="TonB-dependent receptor, beta-barrel domain"/>
    <property type="match status" value="1"/>
</dbReference>
<evidence type="ECO:0000313" key="11">
    <source>
        <dbReference type="Proteomes" id="UP000192393"/>
    </source>
</evidence>
<dbReference type="InterPro" id="IPR037066">
    <property type="entry name" value="Plug_dom_sf"/>
</dbReference>
<evidence type="ECO:0000256" key="5">
    <source>
        <dbReference type="ARBA" id="ARBA00023136"/>
    </source>
</evidence>
<dbReference type="OrthoDB" id="9768177at2"/>
<dbReference type="AlphaFoldDB" id="A0A1W2BDS0"/>
<dbReference type="InterPro" id="IPR023996">
    <property type="entry name" value="TonB-dep_OMP_SusC/RagA"/>
</dbReference>
<keyword evidence="2 7" id="KW-0813">Transport</keyword>
<evidence type="ECO:0000256" key="7">
    <source>
        <dbReference type="PROSITE-ProRule" id="PRU01360"/>
    </source>
</evidence>
<evidence type="ECO:0000256" key="1">
    <source>
        <dbReference type="ARBA" id="ARBA00004571"/>
    </source>
</evidence>
<dbReference type="NCBIfam" id="TIGR04056">
    <property type="entry name" value="OMP_RagA_SusC"/>
    <property type="match status" value="1"/>
</dbReference>
<dbReference type="Gene3D" id="2.60.40.1120">
    <property type="entry name" value="Carboxypeptidase-like, regulatory domain"/>
    <property type="match status" value="1"/>
</dbReference>
<dbReference type="InterPro" id="IPR039426">
    <property type="entry name" value="TonB-dep_rcpt-like"/>
</dbReference>
<keyword evidence="5 7" id="KW-0472">Membrane</keyword>
<dbReference type="InterPro" id="IPR012910">
    <property type="entry name" value="Plug_dom"/>
</dbReference>
<reference evidence="10 11" key="1">
    <citation type="submission" date="2017-04" db="EMBL/GenBank/DDBJ databases">
        <authorList>
            <person name="Afonso C.L."/>
            <person name="Miller P.J."/>
            <person name="Scott M.A."/>
            <person name="Spackman E."/>
            <person name="Goraichik I."/>
            <person name="Dimitrov K.M."/>
            <person name="Suarez D.L."/>
            <person name="Swayne D.E."/>
        </authorList>
    </citation>
    <scope>NUCLEOTIDE SEQUENCE [LARGE SCALE GENOMIC DNA]</scope>
    <source>
        <strain evidence="10 11">CGMCC 1.12708</strain>
    </source>
</reference>
<dbReference type="PROSITE" id="PS52016">
    <property type="entry name" value="TONB_DEPENDENT_REC_3"/>
    <property type="match status" value="1"/>
</dbReference>
<dbReference type="GO" id="GO:0009279">
    <property type="term" value="C:cell outer membrane"/>
    <property type="evidence" value="ECO:0007669"/>
    <property type="project" value="UniProtKB-SubCell"/>
</dbReference>
<gene>
    <name evidence="10" type="ORF">SAMN06296427_10685</name>
</gene>
<proteinExistence type="inferred from homology"/>
<dbReference type="InterPro" id="IPR023997">
    <property type="entry name" value="TonB-dep_OMP_SusC/RagA_CS"/>
</dbReference>
<feature type="chain" id="PRO_5012348253" evidence="8">
    <location>
        <begin position="23"/>
        <end position="1012"/>
    </location>
</feature>
<dbReference type="SUPFAM" id="SSF56935">
    <property type="entry name" value="Porins"/>
    <property type="match status" value="1"/>
</dbReference>
<feature type="signal peptide" evidence="8">
    <location>
        <begin position="1"/>
        <end position="22"/>
    </location>
</feature>
<dbReference type="RefSeq" id="WP_084017572.1">
    <property type="nucleotide sequence ID" value="NZ_FWXS01000006.1"/>
</dbReference>
<dbReference type="Pfam" id="PF07715">
    <property type="entry name" value="Plug"/>
    <property type="match status" value="1"/>
</dbReference>